<dbReference type="EC" id="3.4.21.102" evidence="8"/>
<dbReference type="SUPFAM" id="SSF50156">
    <property type="entry name" value="PDZ domain-like"/>
    <property type="match status" value="1"/>
</dbReference>
<dbReference type="InterPro" id="IPR001478">
    <property type="entry name" value="PDZ"/>
</dbReference>
<dbReference type="SMART" id="SM00245">
    <property type="entry name" value="TSPc"/>
    <property type="match status" value="1"/>
</dbReference>
<comment type="similarity">
    <text evidence="1 5">Belongs to the peptidase S41A family.</text>
</comment>
<evidence type="ECO:0000256" key="3">
    <source>
        <dbReference type="ARBA" id="ARBA00022801"/>
    </source>
</evidence>
<dbReference type="InterPro" id="IPR036034">
    <property type="entry name" value="PDZ_sf"/>
</dbReference>
<proteinExistence type="inferred from homology"/>
<feature type="domain" description="PDZ" evidence="7">
    <location>
        <begin position="176"/>
        <end position="260"/>
    </location>
</feature>
<dbReference type="GO" id="GO:0007165">
    <property type="term" value="P:signal transduction"/>
    <property type="evidence" value="ECO:0007669"/>
    <property type="project" value="TreeGrafter"/>
</dbReference>
<feature type="signal peptide" evidence="6">
    <location>
        <begin position="1"/>
        <end position="33"/>
    </location>
</feature>
<dbReference type="Gene3D" id="2.30.42.10">
    <property type="match status" value="1"/>
</dbReference>
<dbReference type="CDD" id="cd06782">
    <property type="entry name" value="cpPDZ_CPP-like"/>
    <property type="match status" value="1"/>
</dbReference>
<reference evidence="8 9" key="1">
    <citation type="submission" date="2020-08" db="EMBL/GenBank/DDBJ databases">
        <title>Genome sequencing of Purple Non-Sulfur Bacteria from various extreme environments.</title>
        <authorList>
            <person name="Mayer M."/>
        </authorList>
    </citation>
    <scope>NUCLEOTIDE SEQUENCE [LARGE SCALE GENOMIC DNA]</scope>
    <source>
        <strain evidence="8 9">JA135</strain>
    </source>
</reference>
<name>A0A7W6S2C3_9PROT</name>
<comment type="caution">
    <text evidence="8">The sequence shown here is derived from an EMBL/GenBank/DDBJ whole genome shotgun (WGS) entry which is preliminary data.</text>
</comment>
<evidence type="ECO:0000259" key="7">
    <source>
        <dbReference type="PROSITE" id="PS50106"/>
    </source>
</evidence>
<evidence type="ECO:0000313" key="9">
    <source>
        <dbReference type="Proteomes" id="UP000555728"/>
    </source>
</evidence>
<dbReference type="Gene3D" id="3.90.226.10">
    <property type="entry name" value="2-enoyl-CoA Hydratase, Chain A, domain 1"/>
    <property type="match status" value="1"/>
</dbReference>
<protein>
    <submittedName>
        <fullName evidence="8">Carboxyl-terminal processing protease</fullName>
        <ecNumber evidence="8">3.4.21.102</ecNumber>
    </submittedName>
</protein>
<dbReference type="GO" id="GO:0004252">
    <property type="term" value="F:serine-type endopeptidase activity"/>
    <property type="evidence" value="ECO:0007669"/>
    <property type="project" value="UniProtKB-EC"/>
</dbReference>
<sequence>MPMIRVLRTRSWLFGLLGLLVVACAPTSGPPPAAPPAGPVAGTVSATPDPFTRDAAHRMFTHGYVAVSSRYIEPVDMTTFVVAGLRGLGRIDPALDARAVAGGIELRHRDRRVAVFPRPADDRGSDWAHLSTGAIQAARAVSAPLADADSEEVYDAVFDAALASLDPFSRYAGAEEARLNRGSRNGFGGIGILFEIDDAGAVMVREVVAGGPADRAGLHPGDRILAVDGQPFTRPNTRIVRERLRGPVGSTVRLTVQRGSRVDVSLTRGLIVMPTVALSMEDGIGILRLTSFNQATSDTVAGVVRQARANGARGLIIDMRGNPGGLLDQSVTVADLFLEQGTIVSTRGRHPEARQFYSATDGDIANGLPIVVLMDGDSASAAEIVAAALQDGGRAVVIGTTSYGKGTVQTVVQLPNGGEITLTWSRFHSPSGYVLHGLGVPPVACTSGRATRTEPAVVEGVLQDLRSHATPIAQRLSSWRHTAFEDTERRRRLRALCPAEHHEPHGLDEVVARRLIQDPALYAQAIGLVGANAARR</sequence>
<evidence type="ECO:0000256" key="4">
    <source>
        <dbReference type="ARBA" id="ARBA00022825"/>
    </source>
</evidence>
<dbReference type="InterPro" id="IPR029045">
    <property type="entry name" value="ClpP/crotonase-like_dom_sf"/>
</dbReference>
<dbReference type="PANTHER" id="PTHR32060">
    <property type="entry name" value="TAIL-SPECIFIC PROTEASE"/>
    <property type="match status" value="1"/>
</dbReference>
<dbReference type="InterPro" id="IPR005151">
    <property type="entry name" value="Tail-specific_protease"/>
</dbReference>
<evidence type="ECO:0000256" key="1">
    <source>
        <dbReference type="ARBA" id="ARBA00009179"/>
    </source>
</evidence>
<gene>
    <name evidence="8" type="ORF">GGD88_002869</name>
</gene>
<evidence type="ECO:0000256" key="5">
    <source>
        <dbReference type="RuleBase" id="RU004404"/>
    </source>
</evidence>
<dbReference type="PROSITE" id="PS50106">
    <property type="entry name" value="PDZ"/>
    <property type="match status" value="1"/>
</dbReference>
<evidence type="ECO:0000313" key="8">
    <source>
        <dbReference type="EMBL" id="MBB4287125.1"/>
    </source>
</evidence>
<dbReference type="Pfam" id="PF17820">
    <property type="entry name" value="PDZ_6"/>
    <property type="match status" value="1"/>
</dbReference>
<dbReference type="SUPFAM" id="SSF52096">
    <property type="entry name" value="ClpP/crotonase"/>
    <property type="match status" value="1"/>
</dbReference>
<dbReference type="NCBIfam" id="TIGR00225">
    <property type="entry name" value="prc"/>
    <property type="match status" value="1"/>
</dbReference>
<keyword evidence="4 5" id="KW-0720">Serine protease</keyword>
<dbReference type="GO" id="GO:0006508">
    <property type="term" value="P:proteolysis"/>
    <property type="evidence" value="ECO:0007669"/>
    <property type="project" value="UniProtKB-KW"/>
</dbReference>
<dbReference type="AlphaFoldDB" id="A0A7W6S2C3"/>
<dbReference type="GO" id="GO:0030288">
    <property type="term" value="C:outer membrane-bounded periplasmic space"/>
    <property type="evidence" value="ECO:0007669"/>
    <property type="project" value="TreeGrafter"/>
</dbReference>
<evidence type="ECO:0000256" key="2">
    <source>
        <dbReference type="ARBA" id="ARBA00022670"/>
    </source>
</evidence>
<dbReference type="PROSITE" id="PS51257">
    <property type="entry name" value="PROKAR_LIPOPROTEIN"/>
    <property type="match status" value="1"/>
</dbReference>
<dbReference type="SMART" id="SM00228">
    <property type="entry name" value="PDZ"/>
    <property type="match status" value="1"/>
</dbReference>
<dbReference type="InterPro" id="IPR041489">
    <property type="entry name" value="PDZ_6"/>
</dbReference>
<feature type="chain" id="PRO_5030678028" evidence="6">
    <location>
        <begin position="34"/>
        <end position="536"/>
    </location>
</feature>
<evidence type="ECO:0000256" key="6">
    <source>
        <dbReference type="SAM" id="SignalP"/>
    </source>
</evidence>
<dbReference type="PANTHER" id="PTHR32060:SF30">
    <property type="entry name" value="CARBOXY-TERMINAL PROCESSING PROTEASE CTPA"/>
    <property type="match status" value="1"/>
</dbReference>
<dbReference type="CDD" id="cd07560">
    <property type="entry name" value="Peptidase_S41_CPP"/>
    <property type="match status" value="1"/>
</dbReference>
<dbReference type="Gene3D" id="3.30.750.44">
    <property type="match status" value="1"/>
</dbReference>
<dbReference type="Proteomes" id="UP000555728">
    <property type="component" value="Unassembled WGS sequence"/>
</dbReference>
<keyword evidence="3 5" id="KW-0378">Hydrolase</keyword>
<keyword evidence="2 5" id="KW-0645">Protease</keyword>
<dbReference type="Pfam" id="PF03572">
    <property type="entry name" value="Peptidase_S41"/>
    <property type="match status" value="1"/>
</dbReference>
<dbReference type="InterPro" id="IPR004447">
    <property type="entry name" value="Peptidase_S41A"/>
</dbReference>
<dbReference type="EMBL" id="JACIGI010000028">
    <property type="protein sequence ID" value="MBB4287125.1"/>
    <property type="molecule type" value="Genomic_DNA"/>
</dbReference>
<keyword evidence="6" id="KW-0732">Signal</keyword>
<organism evidence="8 9">
    <name type="scientific">Roseospira goensis</name>
    <dbReference type="NCBI Taxonomy" id="391922"/>
    <lineage>
        <taxon>Bacteria</taxon>
        <taxon>Pseudomonadati</taxon>
        <taxon>Pseudomonadota</taxon>
        <taxon>Alphaproteobacteria</taxon>
        <taxon>Rhodospirillales</taxon>
        <taxon>Rhodospirillaceae</taxon>
        <taxon>Roseospira</taxon>
    </lineage>
</organism>
<accession>A0A7W6S2C3</accession>
<keyword evidence="9" id="KW-1185">Reference proteome</keyword>
<dbReference type="RefSeq" id="WP_184436570.1">
    <property type="nucleotide sequence ID" value="NZ_JACIGI010000028.1"/>
</dbReference>